<dbReference type="PRINTS" id="PR01404">
    <property type="entry name" value="NPPPHYDRLASE"/>
</dbReference>
<evidence type="ECO:0000256" key="4">
    <source>
        <dbReference type="RuleBase" id="RU003476"/>
    </source>
</evidence>
<proteinExistence type="inferred from homology"/>
<dbReference type="CDD" id="cd04664">
    <property type="entry name" value="NUDIX_DHNTPase_like"/>
    <property type="match status" value="1"/>
</dbReference>
<dbReference type="Gene3D" id="3.90.79.10">
    <property type="entry name" value="Nucleoside Triphosphate Pyrophosphohydrolase"/>
    <property type="match status" value="1"/>
</dbReference>
<dbReference type="EMBL" id="JAMQGP010000003">
    <property type="protein sequence ID" value="MCM2679690.1"/>
    <property type="molecule type" value="Genomic_DNA"/>
</dbReference>
<dbReference type="RefSeq" id="WP_251261131.1">
    <property type="nucleotide sequence ID" value="NZ_JAMQGP010000003.1"/>
</dbReference>
<feature type="binding site" evidence="2">
    <location>
        <position position="3"/>
    </location>
    <ligand>
        <name>substrate</name>
    </ligand>
</feature>
<dbReference type="InterPro" id="IPR003564">
    <property type="entry name" value="DHNTPase"/>
</dbReference>
<feature type="binding site" evidence="2">
    <location>
        <position position="130"/>
    </location>
    <ligand>
        <name>substrate</name>
    </ligand>
</feature>
<evidence type="ECO:0000313" key="7">
    <source>
        <dbReference type="Proteomes" id="UP001165393"/>
    </source>
</evidence>
<name>A0AA42B7B0_9GAMM</name>
<evidence type="ECO:0000259" key="5">
    <source>
        <dbReference type="PROSITE" id="PS51462"/>
    </source>
</evidence>
<evidence type="ECO:0000256" key="3">
    <source>
        <dbReference type="PIRSR" id="PIRSR603564-2"/>
    </source>
</evidence>
<evidence type="ECO:0000256" key="1">
    <source>
        <dbReference type="ARBA" id="ARBA00022801"/>
    </source>
</evidence>
<dbReference type="InterPro" id="IPR000086">
    <property type="entry name" value="NUDIX_hydrolase_dom"/>
</dbReference>
<dbReference type="AlphaFoldDB" id="A0AA42B7B0"/>
<feature type="binding site" evidence="3">
    <location>
        <position position="112"/>
    </location>
    <ligand>
        <name>Mg(2+)</name>
        <dbReference type="ChEBI" id="CHEBI:18420"/>
    </ligand>
</feature>
<protein>
    <submittedName>
        <fullName evidence="6">Dihydroneopterin triphosphate diphosphatase</fullName>
        <ecNumber evidence="6">3.6.1.67</ecNumber>
    </submittedName>
</protein>
<dbReference type="Proteomes" id="UP001165393">
    <property type="component" value="Unassembled WGS sequence"/>
</dbReference>
<accession>A0AA42B7B0</accession>
<dbReference type="Pfam" id="PF00293">
    <property type="entry name" value="NUDIX"/>
    <property type="match status" value="1"/>
</dbReference>
<comment type="caution">
    <text evidence="6">The sequence shown here is derived from an EMBL/GenBank/DDBJ whole genome shotgun (WGS) entry which is preliminary data.</text>
</comment>
<dbReference type="GO" id="GO:0046656">
    <property type="term" value="P:folic acid biosynthetic process"/>
    <property type="evidence" value="ECO:0007669"/>
    <property type="project" value="InterPro"/>
</dbReference>
<feature type="domain" description="Nudix hydrolase" evidence="5">
    <location>
        <begin position="1"/>
        <end position="141"/>
    </location>
</feature>
<keyword evidence="3" id="KW-0479">Metal-binding</keyword>
<keyword evidence="3" id="KW-0460">Magnesium</keyword>
<dbReference type="NCBIfam" id="NF006961">
    <property type="entry name" value="PRK09438.1"/>
    <property type="match status" value="1"/>
</dbReference>
<sequence length="144" mass="16195">MLKRPVSVLVVIITETGDAAIMQRADDDQFWQSVTGSVESGEDIESAAIRELAEETGLTPKMGRWINMNHSVCYTIRPQWRHRYPSGVVTNTEHWFALVLPKTVPLKLAPLEHLDYRWLTASQAQSQCSSASNAKAIQRLLDSM</sequence>
<dbReference type="PANTHER" id="PTHR43736:SF1">
    <property type="entry name" value="DIHYDRONEOPTERIN TRIPHOSPHATE DIPHOSPHATASE"/>
    <property type="match status" value="1"/>
</dbReference>
<feature type="binding site" evidence="3">
    <location>
        <position position="51"/>
    </location>
    <ligand>
        <name>Mg(2+)</name>
        <dbReference type="ChEBI" id="CHEBI:18420"/>
    </ligand>
</feature>
<keyword evidence="7" id="KW-1185">Reference proteome</keyword>
<reference evidence="6 7" key="1">
    <citation type="journal article" date="2013" name="Antonie Van Leeuwenhoek">
        <title>Echinimonas agarilytica gen. nov., sp. nov., a new gammaproteobacterium isolated from the sea urchin Strongylocentrotus intermedius.</title>
        <authorList>
            <person name="Nedashkovskaya O.I."/>
            <person name="Stenkova A.M."/>
            <person name="Zhukova N.V."/>
            <person name="Van Trappen S."/>
            <person name="Lee J.S."/>
            <person name="Kim S.B."/>
        </authorList>
    </citation>
    <scope>NUCLEOTIDE SEQUENCE [LARGE SCALE GENOMIC DNA]</scope>
    <source>
        <strain evidence="6 7">KMM 6351</strain>
    </source>
</reference>
<evidence type="ECO:0000313" key="6">
    <source>
        <dbReference type="EMBL" id="MCM2679690.1"/>
    </source>
</evidence>
<comment type="cofactor">
    <cofactor evidence="3">
        <name>Mg(2+)</name>
        <dbReference type="ChEBI" id="CHEBI:18420"/>
    </cofactor>
    <text evidence="3">Binds 1 Mg(2+) ion per subunit.</text>
</comment>
<dbReference type="GO" id="GO:0046872">
    <property type="term" value="F:metal ion binding"/>
    <property type="evidence" value="ECO:0007669"/>
    <property type="project" value="UniProtKB-KW"/>
</dbReference>
<dbReference type="PANTHER" id="PTHR43736">
    <property type="entry name" value="ADP-RIBOSE PYROPHOSPHATASE"/>
    <property type="match status" value="1"/>
</dbReference>
<feature type="binding site" evidence="2">
    <location>
        <position position="24"/>
    </location>
    <ligand>
        <name>substrate</name>
    </ligand>
</feature>
<dbReference type="GO" id="GO:0008828">
    <property type="term" value="F:dATP diphosphatase activity"/>
    <property type="evidence" value="ECO:0007669"/>
    <property type="project" value="InterPro"/>
</dbReference>
<comment type="similarity">
    <text evidence="4">Belongs to the Nudix hydrolase family.</text>
</comment>
<keyword evidence="1 4" id="KW-0378">Hydrolase</keyword>
<dbReference type="InterPro" id="IPR015797">
    <property type="entry name" value="NUDIX_hydrolase-like_dom_sf"/>
</dbReference>
<dbReference type="InterPro" id="IPR020476">
    <property type="entry name" value="Nudix_hydrolase"/>
</dbReference>
<organism evidence="6 7">
    <name type="scientific">Echinimonas agarilytica</name>
    <dbReference type="NCBI Taxonomy" id="1215918"/>
    <lineage>
        <taxon>Bacteria</taxon>
        <taxon>Pseudomonadati</taxon>
        <taxon>Pseudomonadota</taxon>
        <taxon>Gammaproteobacteria</taxon>
        <taxon>Alteromonadales</taxon>
        <taxon>Echinimonadaceae</taxon>
        <taxon>Echinimonas</taxon>
    </lineage>
</organism>
<dbReference type="PROSITE" id="PS00893">
    <property type="entry name" value="NUDIX_BOX"/>
    <property type="match status" value="1"/>
</dbReference>
<gene>
    <name evidence="6" type="primary">nudB</name>
    <name evidence="6" type="ORF">NAF29_08425</name>
</gene>
<evidence type="ECO:0000256" key="2">
    <source>
        <dbReference type="PIRSR" id="PIRSR603564-1"/>
    </source>
</evidence>
<dbReference type="EC" id="3.6.1.67" evidence="6"/>
<dbReference type="PROSITE" id="PS51462">
    <property type="entry name" value="NUDIX"/>
    <property type="match status" value="1"/>
</dbReference>
<feature type="binding site" evidence="3">
    <location>
        <position position="55"/>
    </location>
    <ligand>
        <name>Mg(2+)</name>
        <dbReference type="ChEBI" id="CHEBI:18420"/>
    </ligand>
</feature>
<dbReference type="GO" id="GO:0019177">
    <property type="term" value="F:dihydroneopterin triphosphate pyrophosphohydrolase activity"/>
    <property type="evidence" value="ECO:0007669"/>
    <property type="project" value="UniProtKB-EC"/>
</dbReference>
<dbReference type="PRINTS" id="PR00502">
    <property type="entry name" value="NUDIXFAMILY"/>
</dbReference>
<dbReference type="InterPro" id="IPR020084">
    <property type="entry name" value="NUDIX_hydrolase_CS"/>
</dbReference>
<dbReference type="SUPFAM" id="SSF55811">
    <property type="entry name" value="Nudix"/>
    <property type="match status" value="1"/>
</dbReference>
<feature type="binding site" evidence="2">
    <location>
        <position position="35"/>
    </location>
    <ligand>
        <name>substrate</name>
    </ligand>
</feature>